<dbReference type="InterPro" id="IPR036388">
    <property type="entry name" value="WH-like_DNA-bd_sf"/>
</dbReference>
<protein>
    <submittedName>
        <fullName evidence="5">Transcriptional regulator, GntR family</fullName>
    </submittedName>
</protein>
<evidence type="ECO:0000313" key="5">
    <source>
        <dbReference type="EMBL" id="EEG74808.1"/>
    </source>
</evidence>
<evidence type="ECO:0000313" key="6">
    <source>
        <dbReference type="Proteomes" id="UP000004893"/>
    </source>
</evidence>
<dbReference type="OrthoDB" id="163333at2"/>
<dbReference type="InterPro" id="IPR036390">
    <property type="entry name" value="WH_DNA-bd_sf"/>
</dbReference>
<dbReference type="PANTHER" id="PTHR38445">
    <property type="entry name" value="HTH-TYPE TRANSCRIPTIONAL REPRESSOR YTRA"/>
    <property type="match status" value="1"/>
</dbReference>
<evidence type="ECO:0000256" key="2">
    <source>
        <dbReference type="ARBA" id="ARBA00023125"/>
    </source>
</evidence>
<dbReference type="Pfam" id="PF00392">
    <property type="entry name" value="GntR"/>
    <property type="match status" value="1"/>
</dbReference>
<dbReference type="STRING" id="553973.CLOHYLEM_04768"/>
<dbReference type="SUPFAM" id="SSF46785">
    <property type="entry name" value="Winged helix' DNA-binding domain"/>
    <property type="match status" value="1"/>
</dbReference>
<dbReference type="AlphaFoldDB" id="C0BY80"/>
<keyword evidence="6" id="KW-1185">Reference proteome</keyword>
<comment type="caution">
    <text evidence="5">The sequence shown here is derived from an EMBL/GenBank/DDBJ whole genome shotgun (WGS) entry which is preliminary data.</text>
</comment>
<evidence type="ECO:0000256" key="3">
    <source>
        <dbReference type="ARBA" id="ARBA00023163"/>
    </source>
</evidence>
<dbReference type="EMBL" id="ABYI02000018">
    <property type="protein sequence ID" value="EEG74808.1"/>
    <property type="molecule type" value="Genomic_DNA"/>
</dbReference>
<evidence type="ECO:0000256" key="1">
    <source>
        <dbReference type="ARBA" id="ARBA00023015"/>
    </source>
</evidence>
<dbReference type="Gene3D" id="1.10.10.10">
    <property type="entry name" value="Winged helix-like DNA-binding domain superfamily/Winged helix DNA-binding domain"/>
    <property type="match status" value="1"/>
</dbReference>
<dbReference type="GO" id="GO:0003700">
    <property type="term" value="F:DNA-binding transcription factor activity"/>
    <property type="evidence" value="ECO:0007669"/>
    <property type="project" value="InterPro"/>
</dbReference>
<reference evidence="5" key="1">
    <citation type="submission" date="2009-02" db="EMBL/GenBank/DDBJ databases">
        <authorList>
            <person name="Fulton L."/>
            <person name="Clifton S."/>
            <person name="Fulton B."/>
            <person name="Xu J."/>
            <person name="Minx P."/>
            <person name="Pepin K.H."/>
            <person name="Johnson M."/>
            <person name="Bhonagiri V."/>
            <person name="Nash W.E."/>
            <person name="Mardis E.R."/>
            <person name="Wilson R.K."/>
        </authorList>
    </citation>
    <scope>NUCLEOTIDE SEQUENCE [LARGE SCALE GENOMIC DNA]</scope>
    <source>
        <strain evidence="5">DSM 15053</strain>
    </source>
</reference>
<feature type="domain" description="HTH gntR-type" evidence="4">
    <location>
        <begin position="9"/>
        <end position="77"/>
    </location>
</feature>
<name>C0BY80_9FIRM</name>
<sequence>MPWDLDNGRPIYLQLMEKIQQDIISGIYKPGDKLPSVRDLALDAAVNPNTMQKALSELERSGLVYSQRTSGRFITEDERMLKQMKTELASEHIRDFFEKMKQLGFQEDETLLLIQDALKGEH</sequence>
<dbReference type="SMART" id="SM00345">
    <property type="entry name" value="HTH_GNTR"/>
    <property type="match status" value="1"/>
</dbReference>
<dbReference type="GO" id="GO:0003677">
    <property type="term" value="F:DNA binding"/>
    <property type="evidence" value="ECO:0007669"/>
    <property type="project" value="UniProtKB-KW"/>
</dbReference>
<gene>
    <name evidence="5" type="ORF">CLOHYLEM_04768</name>
</gene>
<dbReference type="HOGENOM" id="CLU_017584_10_0_9"/>
<keyword evidence="1" id="KW-0805">Transcription regulation</keyword>
<reference evidence="5" key="2">
    <citation type="submission" date="2013-06" db="EMBL/GenBank/DDBJ databases">
        <title>Draft genome sequence of Clostridium hylemonae (DSM 15053).</title>
        <authorList>
            <person name="Sudarsanam P."/>
            <person name="Ley R."/>
            <person name="Guruge J."/>
            <person name="Turnbaugh P.J."/>
            <person name="Mahowald M."/>
            <person name="Liep D."/>
            <person name="Gordon J."/>
        </authorList>
    </citation>
    <scope>NUCLEOTIDE SEQUENCE</scope>
    <source>
        <strain evidence="5">DSM 15053</strain>
    </source>
</reference>
<organism evidence="5 6">
    <name type="scientific">[Clostridium] hylemonae DSM 15053</name>
    <dbReference type="NCBI Taxonomy" id="553973"/>
    <lineage>
        <taxon>Bacteria</taxon>
        <taxon>Bacillati</taxon>
        <taxon>Bacillota</taxon>
        <taxon>Clostridia</taxon>
        <taxon>Lachnospirales</taxon>
        <taxon>Lachnospiraceae</taxon>
    </lineage>
</organism>
<proteinExistence type="predicted"/>
<dbReference type="PROSITE" id="PS50949">
    <property type="entry name" value="HTH_GNTR"/>
    <property type="match status" value="1"/>
</dbReference>
<dbReference type="PANTHER" id="PTHR38445:SF6">
    <property type="entry name" value="GNTR-FAMILY TRANSCRIPTIONAL REGULATOR"/>
    <property type="match status" value="1"/>
</dbReference>
<dbReference type="InterPro" id="IPR000524">
    <property type="entry name" value="Tscrpt_reg_HTH_GntR"/>
</dbReference>
<dbReference type="RefSeq" id="WP_006442100.1">
    <property type="nucleotide sequence ID" value="NZ_CP036524.1"/>
</dbReference>
<dbReference type="Proteomes" id="UP000004893">
    <property type="component" value="Unassembled WGS sequence"/>
</dbReference>
<keyword evidence="3" id="KW-0804">Transcription</keyword>
<evidence type="ECO:0000259" key="4">
    <source>
        <dbReference type="PROSITE" id="PS50949"/>
    </source>
</evidence>
<dbReference type="CDD" id="cd07377">
    <property type="entry name" value="WHTH_GntR"/>
    <property type="match status" value="1"/>
</dbReference>
<accession>C0BY80</accession>
<dbReference type="eggNOG" id="COG1725">
    <property type="taxonomic scope" value="Bacteria"/>
</dbReference>
<keyword evidence="2" id="KW-0238">DNA-binding</keyword>